<dbReference type="InParanoid" id="A0A1Y1KU95"/>
<keyword evidence="2 5" id="KW-0863">Zinc-finger</keyword>
<dbReference type="InterPro" id="IPR048367">
    <property type="entry name" value="TNP-like_RNaseH_C"/>
</dbReference>
<reference evidence="8" key="1">
    <citation type="journal article" date="2016" name="Sci. Rep.">
        <title>Molecular characterization of firefly nuptial gifts: a multi-omics approach sheds light on postcopulatory sexual selection.</title>
        <authorList>
            <person name="Al-Wathiqui N."/>
            <person name="Fallon T.R."/>
            <person name="South A."/>
            <person name="Weng J.K."/>
            <person name="Lewis S.M."/>
        </authorList>
    </citation>
    <scope>NUCLEOTIDE SEQUENCE</scope>
</reference>
<evidence type="ECO:0000256" key="4">
    <source>
        <dbReference type="ARBA" id="ARBA00023125"/>
    </source>
</evidence>
<sequence length="821" mass="93722">MKIDSWIPTRNDRLCSKHFENSVLYKTDGGTRVRLLNQAVPTTFMELPRYLQPVKTKERIRARDPQPGPSSLSQDESPNRKLLRKQLLREKVKNKQKAIKIRVLSQSLKRYKRKVISLKCLIGSLREKNLLGNENAMLLENMSPVCKGMLQRKLGKKKKYSPELRKFAISLNFFSPKAYNYVRDTFDTCLPHSNTIGKWLQTIDASPGFTTEAFETLRKQVQFSQKPCLCALVIDEMSIRKHLEWDGNKFYGYVNFGVDINDDCNELAKEVFVLLIVAVNGTWKLPIGYFLTNGLSGEQKSSLINQSIIMVQNTGAKIVSLTCDGAPSNISMCSLLGCSLQYPNMQTMFQVGDDKIHFFLDPCHMVKLVRNTFGDKKLMLDQNGNCIQWKYIDELMKLQETEGLHLGNKLRSAHVYFVKQKMKVKLAVQLLSNSVADALEYCDAQLNLDEFKGCKGTASFLRIINNIFDILNCRSLVCYGYKKALCAKNIENHTEFIHFAIEYLSRLTFVGNELVINSRRKTGFLGLILSLKSALQLYSEMVLNKRLLFYLPVYKVSQDHVELFFSSVRSKGGWNNNPTARQFMGAYKRLLVRGEVREGGVGNCIPLDQVPILMVSSSIQNRSTTPEYFINLSTPGNKEQALEAENICGIWNEHDYIINDITMTDCSSQIVVYISGFVSHHLLKVIKCEICAASLIGNGSTFLNSLISKKSQGGLTYPSEDVVKICNKAERYLRVFNNKIHKKNFVMMLTNELISDCIDSKVFQRLNDHVLESPVNHMYFLIKSICVKYLNVRIHFITKIKSQQQDPIRNQLTKLILFRGQ</sequence>
<dbReference type="InterPro" id="IPR055035">
    <property type="entry name" value="THAP9_C"/>
</dbReference>
<protein>
    <recommendedName>
        <fullName evidence="7">THAP-type domain-containing protein</fullName>
    </recommendedName>
</protein>
<proteinExistence type="predicted"/>
<dbReference type="GO" id="GO:0008270">
    <property type="term" value="F:zinc ion binding"/>
    <property type="evidence" value="ECO:0007669"/>
    <property type="project" value="UniProtKB-KW"/>
</dbReference>
<keyword evidence="1" id="KW-0479">Metal-binding</keyword>
<feature type="compositionally biased region" description="Basic and acidic residues" evidence="6">
    <location>
        <begin position="55"/>
        <end position="64"/>
    </location>
</feature>
<evidence type="ECO:0000256" key="2">
    <source>
        <dbReference type="ARBA" id="ARBA00022771"/>
    </source>
</evidence>
<dbReference type="Pfam" id="PF21788">
    <property type="entry name" value="TNP-like_GBD"/>
    <property type="match status" value="1"/>
</dbReference>
<keyword evidence="3" id="KW-0862">Zinc</keyword>
<dbReference type="PANTHER" id="PTHR47577:SF2">
    <property type="entry name" value="THAP DOMAIN CONTAINING 9"/>
    <property type="match status" value="1"/>
</dbReference>
<dbReference type="InterPro" id="IPR006612">
    <property type="entry name" value="THAP_Znf"/>
</dbReference>
<organism evidence="8">
    <name type="scientific">Photinus pyralis</name>
    <name type="common">Common eastern firefly</name>
    <name type="synonym">Lampyris pyralis</name>
    <dbReference type="NCBI Taxonomy" id="7054"/>
    <lineage>
        <taxon>Eukaryota</taxon>
        <taxon>Metazoa</taxon>
        <taxon>Ecdysozoa</taxon>
        <taxon>Arthropoda</taxon>
        <taxon>Hexapoda</taxon>
        <taxon>Insecta</taxon>
        <taxon>Pterygota</taxon>
        <taxon>Neoptera</taxon>
        <taxon>Endopterygota</taxon>
        <taxon>Coleoptera</taxon>
        <taxon>Polyphaga</taxon>
        <taxon>Elateriformia</taxon>
        <taxon>Elateroidea</taxon>
        <taxon>Lampyridae</taxon>
        <taxon>Lampyrinae</taxon>
        <taxon>Photinus</taxon>
    </lineage>
</organism>
<keyword evidence="10" id="KW-1185">Reference proteome</keyword>
<dbReference type="EMBL" id="GEZM01077470">
    <property type="protein sequence ID" value="JAV63295.1"/>
    <property type="molecule type" value="Transcribed_RNA"/>
</dbReference>
<evidence type="ECO:0000313" key="8">
    <source>
        <dbReference type="EMBL" id="JAV63295.1"/>
    </source>
</evidence>
<feature type="domain" description="THAP-type" evidence="7">
    <location>
        <begin position="1"/>
        <end position="44"/>
    </location>
</feature>
<dbReference type="PANTHER" id="PTHR47577">
    <property type="entry name" value="THAP DOMAIN-CONTAINING PROTEIN 6"/>
    <property type="match status" value="1"/>
</dbReference>
<feature type="region of interest" description="Disordered" evidence="6">
    <location>
        <begin position="55"/>
        <end position="80"/>
    </location>
</feature>
<dbReference type="InterPro" id="IPR021896">
    <property type="entry name" value="THAP9-like_HTH"/>
</dbReference>
<evidence type="ECO:0000256" key="6">
    <source>
        <dbReference type="SAM" id="MobiDB-lite"/>
    </source>
</evidence>
<dbReference type="AlphaFoldDB" id="A0A1Y1KU95"/>
<dbReference type="Pfam" id="PF22824">
    <property type="entry name" value="THAP9_C"/>
    <property type="match status" value="1"/>
</dbReference>
<dbReference type="Proteomes" id="UP000327044">
    <property type="component" value="Unassembled WGS sequence"/>
</dbReference>
<reference evidence="9" key="3">
    <citation type="submission" date="2019-08" db="EMBL/GenBank/DDBJ databases">
        <authorList>
            <consortium name="Photinus pyralis genome working group"/>
            <person name="Fallon T.R."/>
            <person name="Sander Lower S.E."/>
            <person name="Weng J.-K."/>
        </authorList>
    </citation>
    <scope>NUCLEOTIDE SEQUENCE</scope>
    <source>
        <strain evidence="9">1611_PpyrPB1</strain>
        <tissue evidence="9">Whole body</tissue>
    </source>
</reference>
<accession>A0A1Y1KU95</accession>
<dbReference type="EMBL" id="VVIM01000002">
    <property type="protein sequence ID" value="KAB0802130.1"/>
    <property type="molecule type" value="Genomic_DNA"/>
</dbReference>
<evidence type="ECO:0000256" key="5">
    <source>
        <dbReference type="PROSITE-ProRule" id="PRU00309"/>
    </source>
</evidence>
<dbReference type="GO" id="GO:0003677">
    <property type="term" value="F:DNA binding"/>
    <property type="evidence" value="ECO:0007669"/>
    <property type="project" value="UniProtKB-UniRule"/>
</dbReference>
<dbReference type="InterPro" id="IPR048365">
    <property type="entry name" value="TNP-like_RNaseH_N"/>
</dbReference>
<evidence type="ECO:0000256" key="1">
    <source>
        <dbReference type="ARBA" id="ARBA00022723"/>
    </source>
</evidence>
<evidence type="ECO:0000259" key="7">
    <source>
        <dbReference type="PROSITE" id="PS50950"/>
    </source>
</evidence>
<keyword evidence="4 5" id="KW-0238">DNA-binding</keyword>
<evidence type="ECO:0000256" key="3">
    <source>
        <dbReference type="ARBA" id="ARBA00022833"/>
    </source>
</evidence>
<reference evidence="9 10" key="2">
    <citation type="journal article" date="2018" name="Elife">
        <title>Firefly genomes illuminate parallel origins of bioluminescence in beetles.</title>
        <authorList>
            <person name="Fallon T.R."/>
            <person name="Lower S.E."/>
            <person name="Chang C.H."/>
            <person name="Bessho-Uehara M."/>
            <person name="Martin G.J."/>
            <person name="Bewick A.J."/>
            <person name="Behringer M."/>
            <person name="Debat H.J."/>
            <person name="Wong I."/>
            <person name="Day J.C."/>
            <person name="Suvorov A."/>
            <person name="Silva C.J."/>
            <person name="Stanger-Hall K.F."/>
            <person name="Hall D.W."/>
            <person name="Schmitz R.J."/>
            <person name="Nelson D.R."/>
            <person name="Lewis S.M."/>
            <person name="Shigenobu S."/>
            <person name="Bybee S.M."/>
            <person name="Larracuente A.M."/>
            <person name="Oba Y."/>
            <person name="Weng J.K."/>
        </authorList>
    </citation>
    <scope>NUCLEOTIDE SEQUENCE [LARGE SCALE GENOMIC DNA]</scope>
    <source>
        <strain evidence="9">1611_PpyrPB1</strain>
        <tissue evidence="9">Whole body</tissue>
    </source>
</reference>
<dbReference type="Pfam" id="PF21787">
    <property type="entry name" value="TNP-like_RNaseH_N"/>
    <property type="match status" value="1"/>
</dbReference>
<gene>
    <name evidence="9" type="ORF">PPYR_04316</name>
</gene>
<dbReference type="InterPro" id="IPR048366">
    <property type="entry name" value="TNP-like_GBD"/>
</dbReference>
<dbReference type="Pfam" id="PF12017">
    <property type="entry name" value="Tnp_P_element"/>
    <property type="match status" value="1"/>
</dbReference>
<dbReference type="Pfam" id="PF21789">
    <property type="entry name" value="TNP-like_RNaseH_C"/>
    <property type="match status" value="1"/>
</dbReference>
<evidence type="ECO:0000313" key="10">
    <source>
        <dbReference type="Proteomes" id="UP000327044"/>
    </source>
</evidence>
<dbReference type="PROSITE" id="PS50950">
    <property type="entry name" value="ZF_THAP"/>
    <property type="match status" value="1"/>
</dbReference>
<evidence type="ECO:0000313" key="9">
    <source>
        <dbReference type="EMBL" id="KAB0802130.1"/>
    </source>
</evidence>
<name>A0A1Y1KU95_PHOPY</name>